<dbReference type="EMBL" id="LC528615">
    <property type="protein sequence ID" value="BCB22812.1"/>
    <property type="molecule type" value="Genomic_DNA"/>
</dbReference>
<keyword evidence="1" id="KW-0472">Membrane</keyword>
<organism evidence="2">
    <name type="scientific">Erysipelothrix tonsillarum</name>
    <dbReference type="NCBI Taxonomy" id="38402"/>
    <lineage>
        <taxon>Bacteria</taxon>
        <taxon>Bacillati</taxon>
        <taxon>Bacillota</taxon>
        <taxon>Erysipelotrichia</taxon>
        <taxon>Erysipelotrichales</taxon>
        <taxon>Erysipelotrichaceae</taxon>
        <taxon>Erysipelothrix</taxon>
    </lineage>
</organism>
<name>A0A6S6I1F7_9FIRM</name>
<feature type="transmembrane region" description="Helical" evidence="1">
    <location>
        <begin position="235"/>
        <end position="254"/>
    </location>
</feature>
<dbReference type="AlphaFoldDB" id="A0A6S6I1F7"/>
<dbReference type="InterPro" id="IPR049458">
    <property type="entry name" value="EpsG-like"/>
</dbReference>
<reference evidence="2" key="1">
    <citation type="submission" date="2020-02" db="EMBL/GenBank/DDBJ databases">
        <title>Development of a multiplex PCR-based assay for rapid serotyping of Erysipelothrix species.</title>
        <authorList>
            <person name="Shimoji Y."/>
            <person name="Shiraiwa K."/>
            <person name="Tominaga H."/>
            <person name="Nishikawa S."/>
            <person name="Eguchi M."/>
            <person name="Hikono H."/>
            <person name="Ogawa Y."/>
        </authorList>
    </citation>
    <scope>NUCLEOTIDE SEQUENCE</scope>
    <source>
        <strain evidence="2">Bano 107</strain>
    </source>
</reference>
<feature type="transmembrane region" description="Helical" evidence="1">
    <location>
        <begin position="161"/>
        <end position="181"/>
    </location>
</feature>
<evidence type="ECO:0000313" key="2">
    <source>
        <dbReference type="EMBL" id="BCB22812.1"/>
    </source>
</evidence>
<proteinExistence type="predicted"/>
<feature type="transmembrane region" description="Helical" evidence="1">
    <location>
        <begin position="120"/>
        <end position="149"/>
    </location>
</feature>
<sequence>MYYLSFIYLCAFLYFGKKLNPKQKFIFAALPFIFIIFLRFGVGADYFSYQTIYESIDPLRINESFGNLPKIETLFKVLMLTGRALGMSYHIFAAVLCTIILMFALLWFNDSAEDFEMTTLLYFSMFFLYWNLGALRQVIVIVISMYVYFNRTHDFDWKIKGLVSFFLFFIHGSALIVPIMYLMTKIKWSFKWFAIIFVLFPLTRLIFTPSLFTVFENIPVLSKLLLYSDADHIKILSVPFLLRFAIFAVIMFHYSKLSEKFEKQKTLIDFVLLNMLLYFYLPFSKVLGTRVTVFGYYGAVVVLPMILSLYEDKKIYNFGLVVLLAFNGTQFYNELSKQVKRTGYEHSVHQLNLETIFQKNYSSFNNMYAFELKNDDVVKRKIEDFKKNHVRTVYVKEADYNPELSHISVKFPKSEMIKRGEDELIFGIVNQNGEIVELPTAKSRFRIFDQFVEETIGERSYTSKLYREIGNPLVVDFETVKSTIETHSFANIERDSKPFPMTIIPKHKVVEYSELDEYNKNTIWRGSVYKDLTHTDRSYFMVQTEMSNYFSIINEEGKILTDKFYSTISPFDENGIAVGTTKYTREFLDYNGRVVWMEFNE</sequence>
<accession>A0A6S6I1F7</accession>
<feature type="transmembrane region" description="Helical" evidence="1">
    <location>
        <begin position="293"/>
        <end position="310"/>
    </location>
</feature>
<dbReference type="Pfam" id="PF14897">
    <property type="entry name" value="EpsG"/>
    <property type="match status" value="1"/>
</dbReference>
<protein>
    <submittedName>
        <fullName evidence="2">EpsG family protein</fullName>
    </submittedName>
</protein>
<feature type="transmembrane region" description="Helical" evidence="1">
    <location>
        <begin position="25"/>
        <end position="42"/>
    </location>
</feature>
<feature type="transmembrane region" description="Helical" evidence="1">
    <location>
        <begin position="193"/>
        <end position="215"/>
    </location>
</feature>
<evidence type="ECO:0000256" key="1">
    <source>
        <dbReference type="SAM" id="Phobius"/>
    </source>
</evidence>
<keyword evidence="1" id="KW-1133">Transmembrane helix</keyword>
<feature type="transmembrane region" description="Helical" evidence="1">
    <location>
        <begin position="87"/>
        <end position="108"/>
    </location>
</feature>
<feature type="transmembrane region" description="Helical" evidence="1">
    <location>
        <begin position="266"/>
        <end position="281"/>
    </location>
</feature>
<keyword evidence="1" id="KW-0812">Transmembrane</keyword>